<gene>
    <name evidence="1" type="ORF">ACFOMG_02610</name>
</gene>
<accession>A0ABV7VN88</accession>
<comment type="caution">
    <text evidence="1">The sequence shown here is derived from an EMBL/GenBank/DDBJ whole genome shotgun (WGS) entry which is preliminary data.</text>
</comment>
<sequence>MIQPKTIQKALKSNQSLLESIPGYLKGKTSDNTWKFRNTHDKEITINFDDIKTISARHKNKTISKRYDLTAITKLIWLSEISSSTTAIDAYVTRCTGIKLVFEALATINSLEINLDNIESILNFLLTHTLNDGRIERKPEIVSYSTFIIRSNLTMIQQAMIDNELHFISHRINKSTLQKSLEKTIPSITKNQLTYSDWATGKSLDLLTLDNGRYYIEHCLTYFENNYALAIALSKVIKDTNDIASTLNLKPSTTSQPLTLIMRGCLPEEIKSIWGSWPKESTKKIYNEAITRFNKYYKRALLESHLLNEKNIDLILNEIEIEPTKENNDRLKVICWTILSNKDGTIKLANHPPKFPIREIKRHIKLISKRIDEKEYKFPTDSEYLSYGLSKKKHTNSNSTYPRQLINLVQSSGITSIVALTGWRKSEFGFPISASVQSDNLDKLDRYAFPYRYHVNWYIYKTNGKSKSNREITFNIITIVHRMTELNHSGEDLPCVYETNPTNRNPHNSQVAIQKHVRRMWPHFVTNYQGFTRASIKSQSPKNDEYADPHLEITKKRVRTELPRVEFFLRNSKGDKKNWLIRYKTGELRKDWTDLLDQHLPEETKVWIESRSEKELKSATASNYVSGRLVDGCIYPSAHAFRHMWAEAVYRRFDGDAGWMIRSQFKHISSTMWLSYIRDKDNRWNHQQVQQKVVSSLVNNYLLRKGKGYSGQLNTWLRRLSRKTSIHSLEEQSSLAEHLATTEIISIKSNPWGYCLLRKRSQSKAQCAIDGEPHRYNASPDLCLNCTHNLMQTNNIDWSIFHASQHVEALHNPDIPEIFQESSYKLVKNVYQHTKMLDPCHKALSELQEAMECYKNRKLKNGS</sequence>
<organism evidence="1 2">
    <name type="scientific">Bacterioplanoides pacificum</name>
    <dbReference type="NCBI Taxonomy" id="1171596"/>
    <lineage>
        <taxon>Bacteria</taxon>
        <taxon>Pseudomonadati</taxon>
        <taxon>Pseudomonadota</taxon>
        <taxon>Gammaproteobacteria</taxon>
        <taxon>Oceanospirillales</taxon>
        <taxon>Oceanospirillaceae</taxon>
        <taxon>Bacterioplanoides</taxon>
    </lineage>
</organism>
<evidence type="ECO:0000313" key="2">
    <source>
        <dbReference type="Proteomes" id="UP001595722"/>
    </source>
</evidence>
<proteinExistence type="predicted"/>
<name>A0ABV7VN88_9GAMM</name>
<dbReference type="Proteomes" id="UP001595722">
    <property type="component" value="Unassembled WGS sequence"/>
</dbReference>
<protein>
    <recommendedName>
        <fullName evidence="3">Tyr recombinase domain-containing protein</fullName>
    </recommendedName>
</protein>
<dbReference type="RefSeq" id="WP_376864597.1">
    <property type="nucleotide sequence ID" value="NZ_JBHRYB010000001.1"/>
</dbReference>
<evidence type="ECO:0008006" key="3">
    <source>
        <dbReference type="Google" id="ProtNLM"/>
    </source>
</evidence>
<keyword evidence="2" id="KW-1185">Reference proteome</keyword>
<dbReference type="EMBL" id="JBHRYB010000001">
    <property type="protein sequence ID" value="MFC3679005.1"/>
    <property type="molecule type" value="Genomic_DNA"/>
</dbReference>
<reference evidence="2" key="1">
    <citation type="journal article" date="2019" name="Int. J. Syst. Evol. Microbiol.">
        <title>The Global Catalogue of Microorganisms (GCM) 10K type strain sequencing project: providing services to taxonomists for standard genome sequencing and annotation.</title>
        <authorList>
            <consortium name="The Broad Institute Genomics Platform"/>
            <consortium name="The Broad Institute Genome Sequencing Center for Infectious Disease"/>
            <person name="Wu L."/>
            <person name="Ma J."/>
        </authorList>
    </citation>
    <scope>NUCLEOTIDE SEQUENCE [LARGE SCALE GENOMIC DNA]</scope>
    <source>
        <strain evidence="2">KCTC 42424</strain>
    </source>
</reference>
<evidence type="ECO:0000313" key="1">
    <source>
        <dbReference type="EMBL" id="MFC3679005.1"/>
    </source>
</evidence>